<evidence type="ECO:0000256" key="10">
    <source>
        <dbReference type="ARBA" id="ARBA00022842"/>
    </source>
</evidence>
<dbReference type="FunCoup" id="A0A6L2Q9J9">
    <property type="interactions" value="1188"/>
</dbReference>
<feature type="binding site" evidence="15">
    <location>
        <position position="129"/>
    </location>
    <ligand>
        <name>Mg(2+)</name>
        <dbReference type="ChEBI" id="CHEBI:18420"/>
        <label>1</label>
        <note>catalytic</note>
    </ligand>
</feature>
<dbReference type="OrthoDB" id="74460at2759"/>
<dbReference type="Pfam" id="PF00459">
    <property type="entry name" value="Inositol_P"/>
    <property type="match status" value="1"/>
</dbReference>
<evidence type="ECO:0000256" key="7">
    <source>
        <dbReference type="ARBA" id="ARBA00022692"/>
    </source>
</evidence>
<dbReference type="EC" id="3.1.3.25" evidence="6"/>
<dbReference type="PANTHER" id="PTHR43028">
    <property type="entry name" value="3'(2'),5'-BISPHOSPHATE NUCLEOTIDASE 1"/>
    <property type="match status" value="1"/>
</dbReference>
<dbReference type="GO" id="GO:0008254">
    <property type="term" value="F:3'-nucleotidase activity"/>
    <property type="evidence" value="ECO:0007669"/>
    <property type="project" value="TreeGrafter"/>
</dbReference>
<comment type="catalytic activity">
    <reaction evidence="1">
        <text>a myo-inositol phosphate + H2O = myo-inositol + phosphate</text>
        <dbReference type="Rhea" id="RHEA:24056"/>
        <dbReference type="ChEBI" id="CHEBI:15377"/>
        <dbReference type="ChEBI" id="CHEBI:17268"/>
        <dbReference type="ChEBI" id="CHEBI:43474"/>
        <dbReference type="ChEBI" id="CHEBI:84139"/>
        <dbReference type="EC" id="3.1.3.25"/>
    </reaction>
</comment>
<dbReference type="InterPro" id="IPR000760">
    <property type="entry name" value="Inositol_monophosphatase-like"/>
</dbReference>
<comment type="subcellular location">
    <subcellularLocation>
        <location evidence="3">Membrane</location>
        <topology evidence="3">Single-pass membrane protein</topology>
    </subcellularLocation>
</comment>
<reference evidence="18" key="1">
    <citation type="submission" date="2020-01" db="EMBL/GenBank/DDBJ databases">
        <title>Draft genome sequence of the Termite Coptotermes fromosanus.</title>
        <authorList>
            <person name="Itakura S."/>
            <person name="Yosikawa Y."/>
            <person name="Umezawa K."/>
        </authorList>
    </citation>
    <scope>NUCLEOTIDE SEQUENCE [LARGE SCALE GENOMIC DNA]</scope>
</reference>
<dbReference type="SUPFAM" id="SSF56655">
    <property type="entry name" value="Carbohydrate phosphatase"/>
    <property type="match status" value="1"/>
</dbReference>
<keyword evidence="7" id="KW-0812">Transmembrane</keyword>
<keyword evidence="10 15" id="KW-0460">Magnesium</keyword>
<evidence type="ECO:0000256" key="9">
    <source>
        <dbReference type="ARBA" id="ARBA00022801"/>
    </source>
</evidence>
<dbReference type="PROSITE" id="PS00630">
    <property type="entry name" value="IMP_2"/>
    <property type="match status" value="1"/>
</dbReference>
<keyword evidence="8 15" id="KW-0479">Metal-binding</keyword>
<dbReference type="InterPro" id="IPR020550">
    <property type="entry name" value="Inositol_monophosphatase_CS"/>
</dbReference>
<evidence type="ECO:0000256" key="3">
    <source>
        <dbReference type="ARBA" id="ARBA00004167"/>
    </source>
</evidence>
<dbReference type="GO" id="GO:0005737">
    <property type="term" value="C:cytoplasm"/>
    <property type="evidence" value="ECO:0007669"/>
    <property type="project" value="UniProtKB-ARBA"/>
</dbReference>
<dbReference type="InterPro" id="IPR050725">
    <property type="entry name" value="CysQ/Inositol_MonoPase"/>
</dbReference>
<evidence type="ECO:0000256" key="16">
    <source>
        <dbReference type="SAM" id="MobiDB-lite"/>
    </source>
</evidence>
<dbReference type="PANTHER" id="PTHR43028:SF4">
    <property type="entry name" value="INOSITOL MONOPHOSPHATASE 3"/>
    <property type="match status" value="1"/>
</dbReference>
<feature type="compositionally biased region" description="Basic and acidic residues" evidence="16">
    <location>
        <begin position="44"/>
        <end position="56"/>
    </location>
</feature>
<evidence type="ECO:0000256" key="11">
    <source>
        <dbReference type="ARBA" id="ARBA00022989"/>
    </source>
</evidence>
<keyword evidence="18" id="KW-1185">Reference proteome</keyword>
<dbReference type="Proteomes" id="UP000502823">
    <property type="component" value="Unassembled WGS sequence"/>
</dbReference>
<evidence type="ECO:0000256" key="12">
    <source>
        <dbReference type="ARBA" id="ARBA00023136"/>
    </source>
</evidence>
<dbReference type="Gene3D" id="3.40.190.80">
    <property type="match status" value="1"/>
</dbReference>
<dbReference type="GO" id="GO:0046854">
    <property type="term" value="P:phosphatidylinositol phosphate biosynthetic process"/>
    <property type="evidence" value="ECO:0007669"/>
    <property type="project" value="InterPro"/>
</dbReference>
<keyword evidence="11" id="KW-1133">Transmembrane helix</keyword>
<dbReference type="GO" id="GO:0012505">
    <property type="term" value="C:endomembrane system"/>
    <property type="evidence" value="ECO:0007669"/>
    <property type="project" value="TreeGrafter"/>
</dbReference>
<dbReference type="GO" id="GO:0052834">
    <property type="term" value="F:inositol monophosphate phosphatase activity"/>
    <property type="evidence" value="ECO:0007669"/>
    <property type="project" value="UniProtKB-EC"/>
</dbReference>
<evidence type="ECO:0000256" key="14">
    <source>
        <dbReference type="ARBA" id="ARBA00042949"/>
    </source>
</evidence>
<feature type="binding site" evidence="15">
    <location>
        <position position="132"/>
    </location>
    <ligand>
        <name>Mg(2+)</name>
        <dbReference type="ChEBI" id="CHEBI:18420"/>
        <label>1</label>
        <note>catalytic</note>
    </ligand>
</feature>
<dbReference type="GO" id="GO:0016020">
    <property type="term" value="C:membrane"/>
    <property type="evidence" value="ECO:0007669"/>
    <property type="project" value="UniProtKB-SubCell"/>
</dbReference>
<feature type="binding site" evidence="15">
    <location>
        <position position="259"/>
    </location>
    <ligand>
        <name>Mg(2+)</name>
        <dbReference type="ChEBI" id="CHEBI:18420"/>
        <label>1</label>
        <note>catalytic</note>
    </ligand>
</feature>
<comment type="caution">
    <text evidence="17">The sequence shown here is derived from an EMBL/GenBank/DDBJ whole genome shotgun (WGS) entry which is preliminary data.</text>
</comment>
<evidence type="ECO:0000313" key="18">
    <source>
        <dbReference type="Proteomes" id="UP000502823"/>
    </source>
</evidence>
<evidence type="ECO:0000256" key="6">
    <source>
        <dbReference type="ARBA" id="ARBA00013106"/>
    </source>
</evidence>
<evidence type="ECO:0000256" key="4">
    <source>
        <dbReference type="ARBA" id="ARBA00005152"/>
    </source>
</evidence>
<comment type="similarity">
    <text evidence="5">Belongs to the inositol monophosphatase superfamily.</text>
</comment>
<sequence>MESPKTETGKNTGSVNLRRLLVAAIEVAIKGGKEVAAVRNAPHTGEKSKGKTKEGVNDPVTKADYNSHCVMYYSLLHSFPKIKIISEENTKEADCKNLSHLGGDPDGIHNLSPLDDQFVPAEDITVWIDPLDATKEFTENALKYVTTMVCVAVKGTPIIGVIHKPFEPEPQTFWAWKGKGSSDNLKNKGSSDNLKNKKGPATRIIMSISHQGLAKNISEQAFGKSVKTVYAAGAGYKSLEVANRHVDAYLHVTEIKKWDICAGNAIINFLGGKMTTLSNELLYYSSEDDIVNQKGLLATMEKHEWERSMPGFTILRERSMPGFTILRERSMPGFTILRERSMPGFTILRERSMPSFTILREWSMPVLPSSGSTVCQAPPSSGSAVCQFYHPQGVQYARFYHPQGAQAYEGKRETKKWVDHAEIKGTPDLRIFGF</sequence>
<evidence type="ECO:0000313" key="17">
    <source>
        <dbReference type="EMBL" id="GFG40640.1"/>
    </source>
</evidence>
<dbReference type="GO" id="GO:0046872">
    <property type="term" value="F:metal ion binding"/>
    <property type="evidence" value="ECO:0007669"/>
    <property type="project" value="UniProtKB-KW"/>
</dbReference>
<evidence type="ECO:0000256" key="15">
    <source>
        <dbReference type="PIRSR" id="PIRSR600760-2"/>
    </source>
</evidence>
<dbReference type="Gene3D" id="3.30.540.10">
    <property type="entry name" value="Fructose-1,6-Bisphosphatase, subunit A, domain 1"/>
    <property type="match status" value="1"/>
</dbReference>
<name>A0A6L2Q9J9_COPFO</name>
<evidence type="ECO:0000256" key="8">
    <source>
        <dbReference type="ARBA" id="ARBA00022723"/>
    </source>
</evidence>
<keyword evidence="12" id="KW-0472">Membrane</keyword>
<comment type="pathway">
    <text evidence="4">Polyol metabolism; myo-inositol biosynthesis; myo-inositol from D-glucose 6-phosphate: step 2/2.</text>
</comment>
<evidence type="ECO:0000256" key="2">
    <source>
        <dbReference type="ARBA" id="ARBA00001946"/>
    </source>
</evidence>
<evidence type="ECO:0000256" key="1">
    <source>
        <dbReference type="ARBA" id="ARBA00001033"/>
    </source>
</evidence>
<comment type="cofactor">
    <cofactor evidence="2 15">
        <name>Mg(2+)</name>
        <dbReference type="ChEBI" id="CHEBI:18420"/>
    </cofactor>
</comment>
<evidence type="ECO:0000256" key="13">
    <source>
        <dbReference type="ARBA" id="ARBA00042119"/>
    </source>
</evidence>
<dbReference type="InParanoid" id="A0A6L2Q9J9"/>
<evidence type="ECO:0000256" key="5">
    <source>
        <dbReference type="ARBA" id="ARBA00009759"/>
    </source>
</evidence>
<accession>A0A6L2Q9J9</accession>
<organism evidence="17 18">
    <name type="scientific">Coptotermes formosanus</name>
    <name type="common">Formosan subterranean termite</name>
    <dbReference type="NCBI Taxonomy" id="36987"/>
    <lineage>
        <taxon>Eukaryota</taxon>
        <taxon>Metazoa</taxon>
        <taxon>Ecdysozoa</taxon>
        <taxon>Arthropoda</taxon>
        <taxon>Hexapoda</taxon>
        <taxon>Insecta</taxon>
        <taxon>Pterygota</taxon>
        <taxon>Neoptera</taxon>
        <taxon>Polyneoptera</taxon>
        <taxon>Dictyoptera</taxon>
        <taxon>Blattodea</taxon>
        <taxon>Blattoidea</taxon>
        <taxon>Termitoidae</taxon>
        <taxon>Rhinotermitidae</taxon>
        <taxon>Coptotermes</taxon>
    </lineage>
</organism>
<proteinExistence type="inferred from homology"/>
<gene>
    <name evidence="17" type="ORF">Cfor_06677</name>
</gene>
<feature type="region of interest" description="Disordered" evidence="16">
    <location>
        <begin position="39"/>
        <end position="59"/>
    </location>
</feature>
<dbReference type="AlphaFoldDB" id="A0A6L2Q9J9"/>
<dbReference type="EMBL" id="BLKM01002316">
    <property type="protein sequence ID" value="GFG40640.1"/>
    <property type="molecule type" value="Genomic_DNA"/>
</dbReference>
<keyword evidence="9" id="KW-0378">Hydrolase</keyword>
<feature type="binding site" evidence="15">
    <location>
        <position position="131"/>
    </location>
    <ligand>
        <name>Mg(2+)</name>
        <dbReference type="ChEBI" id="CHEBI:18420"/>
        <label>1</label>
        <note>catalytic</note>
    </ligand>
</feature>
<protein>
    <recommendedName>
        <fullName evidence="6">inositol-phosphate phosphatase</fullName>
        <ecNumber evidence="6">3.1.3.25</ecNumber>
    </recommendedName>
    <alternativeName>
        <fullName evidence="14">Inositol-1(or 4)-monophosphatase 3</fullName>
    </alternativeName>
    <alternativeName>
        <fullName evidence="13">Myo-inositol monophosphatase A3</fullName>
    </alternativeName>
</protein>
<feature type="binding site" evidence="15">
    <location>
        <position position="87"/>
    </location>
    <ligand>
        <name>Mg(2+)</name>
        <dbReference type="ChEBI" id="CHEBI:18420"/>
        <label>1</label>
        <note>catalytic</note>
    </ligand>
</feature>
<dbReference type="FunFam" id="3.30.540.10:FF:000012">
    <property type="entry name" value="Blast:Putative inositol monophosphatase 3"/>
    <property type="match status" value="1"/>
</dbReference>